<dbReference type="Gene3D" id="3.40.50.2300">
    <property type="match status" value="1"/>
</dbReference>
<sequence>MFHILLIDDDELVRFALGLALEMAEFRVTQAEHGADPVIEQVLNSEHKPDLIISDIIMPEMEGIGLLMQLKQQYPDIPVINISGGGRVSGTNYLKTAEKLGAVATFSKPLDEEELIAGIHRILG</sequence>
<reference evidence="4 5" key="1">
    <citation type="submission" date="2020-08" db="EMBL/GenBank/DDBJ databases">
        <title>Oceanospirillum sp. nov. isolated from marine sediment.</title>
        <authorList>
            <person name="Ji X."/>
        </authorList>
    </citation>
    <scope>NUCLEOTIDE SEQUENCE [LARGE SCALE GENOMIC DNA]</scope>
    <source>
        <strain evidence="4 5">D5</strain>
    </source>
</reference>
<name>A0A839INW8_9GAMM</name>
<dbReference type="PANTHER" id="PTHR44591">
    <property type="entry name" value="STRESS RESPONSE REGULATOR PROTEIN 1"/>
    <property type="match status" value="1"/>
</dbReference>
<organism evidence="4 5">
    <name type="scientific">Oceanospirillum sediminis</name>
    <dbReference type="NCBI Taxonomy" id="2760088"/>
    <lineage>
        <taxon>Bacteria</taxon>
        <taxon>Pseudomonadati</taxon>
        <taxon>Pseudomonadota</taxon>
        <taxon>Gammaproteobacteria</taxon>
        <taxon>Oceanospirillales</taxon>
        <taxon>Oceanospirillaceae</taxon>
        <taxon>Oceanospirillum</taxon>
    </lineage>
</organism>
<dbReference type="SUPFAM" id="SSF52172">
    <property type="entry name" value="CheY-like"/>
    <property type="match status" value="1"/>
</dbReference>
<dbReference type="AlphaFoldDB" id="A0A839INW8"/>
<proteinExistence type="predicted"/>
<dbReference type="SMART" id="SM00448">
    <property type="entry name" value="REC"/>
    <property type="match status" value="1"/>
</dbReference>
<evidence type="ECO:0000259" key="3">
    <source>
        <dbReference type="PROSITE" id="PS50110"/>
    </source>
</evidence>
<dbReference type="GO" id="GO:0000160">
    <property type="term" value="P:phosphorelay signal transduction system"/>
    <property type="evidence" value="ECO:0007669"/>
    <property type="project" value="InterPro"/>
</dbReference>
<dbReference type="Pfam" id="PF00072">
    <property type="entry name" value="Response_reg"/>
    <property type="match status" value="1"/>
</dbReference>
<protein>
    <submittedName>
        <fullName evidence="4">Response regulator</fullName>
    </submittedName>
</protein>
<keyword evidence="5" id="KW-1185">Reference proteome</keyword>
<evidence type="ECO:0000256" key="1">
    <source>
        <dbReference type="ARBA" id="ARBA00022553"/>
    </source>
</evidence>
<gene>
    <name evidence="4" type="ORF">H4O21_08445</name>
</gene>
<feature type="modified residue" description="4-aspartylphosphate" evidence="2">
    <location>
        <position position="55"/>
    </location>
</feature>
<feature type="domain" description="Response regulatory" evidence="3">
    <location>
        <begin position="3"/>
        <end position="123"/>
    </location>
</feature>
<evidence type="ECO:0000313" key="4">
    <source>
        <dbReference type="EMBL" id="MBB1486638.1"/>
    </source>
</evidence>
<dbReference type="Proteomes" id="UP000565262">
    <property type="component" value="Unassembled WGS sequence"/>
</dbReference>
<dbReference type="InterPro" id="IPR050595">
    <property type="entry name" value="Bact_response_regulator"/>
</dbReference>
<dbReference type="RefSeq" id="WP_182808419.1">
    <property type="nucleotide sequence ID" value="NZ_JACJFM010000008.1"/>
</dbReference>
<dbReference type="EMBL" id="JACJFM010000008">
    <property type="protein sequence ID" value="MBB1486638.1"/>
    <property type="molecule type" value="Genomic_DNA"/>
</dbReference>
<keyword evidence="1 2" id="KW-0597">Phosphoprotein</keyword>
<dbReference type="PROSITE" id="PS50110">
    <property type="entry name" value="RESPONSE_REGULATORY"/>
    <property type="match status" value="1"/>
</dbReference>
<dbReference type="PANTHER" id="PTHR44591:SF3">
    <property type="entry name" value="RESPONSE REGULATORY DOMAIN-CONTAINING PROTEIN"/>
    <property type="match status" value="1"/>
</dbReference>
<dbReference type="InterPro" id="IPR011006">
    <property type="entry name" value="CheY-like_superfamily"/>
</dbReference>
<accession>A0A839INW8</accession>
<evidence type="ECO:0000313" key="5">
    <source>
        <dbReference type="Proteomes" id="UP000565262"/>
    </source>
</evidence>
<comment type="caution">
    <text evidence="4">The sequence shown here is derived from an EMBL/GenBank/DDBJ whole genome shotgun (WGS) entry which is preliminary data.</text>
</comment>
<dbReference type="InterPro" id="IPR001789">
    <property type="entry name" value="Sig_transdc_resp-reg_receiver"/>
</dbReference>
<evidence type="ECO:0000256" key="2">
    <source>
        <dbReference type="PROSITE-ProRule" id="PRU00169"/>
    </source>
</evidence>